<evidence type="ECO:0000313" key="8">
    <source>
        <dbReference type="Proteomes" id="UP000243052"/>
    </source>
</evidence>
<accession>A0A0X8HSG9</accession>
<protein>
    <submittedName>
        <fullName evidence="7">HDL113Cp</fullName>
    </submittedName>
</protein>
<dbReference type="GO" id="GO:0072546">
    <property type="term" value="C:EMC complex"/>
    <property type="evidence" value="ECO:0007669"/>
    <property type="project" value="TreeGrafter"/>
</dbReference>
<keyword evidence="5 6" id="KW-0472">Membrane</keyword>
<evidence type="ECO:0000256" key="1">
    <source>
        <dbReference type="ARBA" id="ARBA00004127"/>
    </source>
</evidence>
<dbReference type="InterPro" id="IPR018937">
    <property type="entry name" value="MMgT"/>
</dbReference>
<evidence type="ECO:0000256" key="4">
    <source>
        <dbReference type="ARBA" id="ARBA00022989"/>
    </source>
</evidence>
<dbReference type="EMBL" id="CP014244">
    <property type="protein sequence ID" value="AMD20631.1"/>
    <property type="molecule type" value="Genomic_DNA"/>
</dbReference>
<dbReference type="AlphaFoldDB" id="A0A0X8HSG9"/>
<name>A0A0X8HSG9_9SACH</name>
<gene>
    <name evidence="7" type="ORF">AW171_hschr42533</name>
</gene>
<dbReference type="PANTHER" id="PTHR28144">
    <property type="entry name" value="ER MEMBRANE PROTEIN COMPLEX SUBUNIT 5"/>
    <property type="match status" value="1"/>
</dbReference>
<dbReference type="OrthoDB" id="44756at2759"/>
<dbReference type="InterPro" id="IPR053279">
    <property type="entry name" value="EMC_subunit"/>
</dbReference>
<evidence type="ECO:0000256" key="3">
    <source>
        <dbReference type="ARBA" id="ARBA00022692"/>
    </source>
</evidence>
<organism evidence="7 8">
    <name type="scientific">Eremothecium sinecaudum</name>
    <dbReference type="NCBI Taxonomy" id="45286"/>
    <lineage>
        <taxon>Eukaryota</taxon>
        <taxon>Fungi</taxon>
        <taxon>Dikarya</taxon>
        <taxon>Ascomycota</taxon>
        <taxon>Saccharomycotina</taxon>
        <taxon>Saccharomycetes</taxon>
        <taxon>Saccharomycetales</taxon>
        <taxon>Saccharomycetaceae</taxon>
        <taxon>Eremothecium</taxon>
    </lineage>
</organism>
<evidence type="ECO:0000256" key="2">
    <source>
        <dbReference type="ARBA" id="ARBA00006109"/>
    </source>
</evidence>
<keyword evidence="4 6" id="KW-1133">Transmembrane helix</keyword>
<evidence type="ECO:0000256" key="6">
    <source>
        <dbReference type="SAM" id="Phobius"/>
    </source>
</evidence>
<dbReference type="Pfam" id="PF10270">
    <property type="entry name" value="MMgT"/>
    <property type="match status" value="1"/>
</dbReference>
<reference evidence="7 8" key="1">
    <citation type="submission" date="2016-01" db="EMBL/GenBank/DDBJ databases">
        <title>Genome sequence of the yeast Holleya sinecauda.</title>
        <authorList>
            <person name="Dietrich F.S."/>
        </authorList>
    </citation>
    <scope>NUCLEOTIDE SEQUENCE [LARGE SCALE GENOMIC DNA]</scope>
    <source>
        <strain evidence="7 8">ATCC 58844</strain>
    </source>
</reference>
<dbReference type="RefSeq" id="XP_017987627.1">
    <property type="nucleotide sequence ID" value="XM_018131795.1"/>
</dbReference>
<comment type="subcellular location">
    <subcellularLocation>
        <location evidence="1">Endomembrane system</location>
        <topology evidence="1">Multi-pass membrane protein</topology>
    </subcellularLocation>
</comment>
<comment type="similarity">
    <text evidence="2">Belongs to the membrane magnesium transporter (TC 1.A.67) family.</text>
</comment>
<evidence type="ECO:0000256" key="5">
    <source>
        <dbReference type="ARBA" id="ARBA00023136"/>
    </source>
</evidence>
<dbReference type="Proteomes" id="UP000243052">
    <property type="component" value="Chromosome iv"/>
</dbReference>
<dbReference type="GO" id="GO:0034975">
    <property type="term" value="P:protein folding in endoplasmic reticulum"/>
    <property type="evidence" value="ECO:0007669"/>
    <property type="project" value="TreeGrafter"/>
</dbReference>
<dbReference type="GeneID" id="28723886"/>
<evidence type="ECO:0000313" key="7">
    <source>
        <dbReference type="EMBL" id="AMD20631.1"/>
    </source>
</evidence>
<keyword evidence="3 6" id="KW-0812">Transmembrane</keyword>
<dbReference type="STRING" id="45286.A0A0X8HSG9"/>
<proteinExistence type="inferred from homology"/>
<dbReference type="PANTHER" id="PTHR28144:SF1">
    <property type="entry name" value="ER MEMBRANE PROTEIN COMPLEX SUBUNIT 5"/>
    <property type="match status" value="1"/>
</dbReference>
<keyword evidence="8" id="KW-1185">Reference proteome</keyword>
<feature type="transmembrane region" description="Helical" evidence="6">
    <location>
        <begin position="47"/>
        <end position="68"/>
    </location>
</feature>
<sequence length="137" mass="15941">MSLISSLLFIISSFQLFHSGFSSFEFHQLKKQPHMYNGLQKEIRLPIDIQLEVITGLILFTLAVFLSFDKLEYLTLRGPRKLLSQNQYLSEIQMTAATKKDNLIGSDAYGEFTFMPSFVDIHAKRKEIREYISRKNQ</sequence>